<dbReference type="Gene3D" id="3.40.190.290">
    <property type="match status" value="1"/>
</dbReference>
<evidence type="ECO:0000313" key="7">
    <source>
        <dbReference type="Proteomes" id="UP000031012"/>
    </source>
</evidence>
<dbReference type="SUPFAM" id="SSF46785">
    <property type="entry name" value="Winged helix' DNA-binding domain"/>
    <property type="match status" value="1"/>
</dbReference>
<evidence type="ECO:0000256" key="3">
    <source>
        <dbReference type="ARBA" id="ARBA00023125"/>
    </source>
</evidence>
<dbReference type="GO" id="GO:0000976">
    <property type="term" value="F:transcription cis-regulatory region binding"/>
    <property type="evidence" value="ECO:0007669"/>
    <property type="project" value="TreeGrafter"/>
</dbReference>
<dbReference type="Gene3D" id="1.10.10.10">
    <property type="entry name" value="Winged helix-like DNA-binding domain superfamily/Winged helix DNA-binding domain"/>
    <property type="match status" value="1"/>
</dbReference>
<reference evidence="6 7" key="1">
    <citation type="submission" date="2014-03" db="EMBL/GenBank/DDBJ databases">
        <title>Genome sequence of the diesel-degrader and plant-growth promoter Acinetobacter oleivorans PF-1 isolated from the roots of poplar tree.</title>
        <authorList>
            <person name="Gkorezis P."/>
            <person name="van Hamme J."/>
            <person name="Rineau F."/>
            <person name="Vangronsveld J."/>
            <person name="Francetti A."/>
        </authorList>
    </citation>
    <scope>NUCLEOTIDE SEQUENCE [LARGE SCALE GENOMIC DNA]</scope>
    <source>
        <strain evidence="6 7">PF1</strain>
    </source>
</reference>
<dbReference type="PANTHER" id="PTHR30126:SF91">
    <property type="entry name" value="LYSR FAMILY TRANSCRIPTIONAL REGULATOR"/>
    <property type="match status" value="1"/>
</dbReference>
<dbReference type="InterPro" id="IPR036390">
    <property type="entry name" value="WH_DNA-bd_sf"/>
</dbReference>
<evidence type="ECO:0000256" key="1">
    <source>
        <dbReference type="ARBA" id="ARBA00009437"/>
    </source>
</evidence>
<keyword evidence="2" id="KW-0805">Transcription regulation</keyword>
<dbReference type="CDD" id="cd05466">
    <property type="entry name" value="PBP2_LTTR_substrate"/>
    <property type="match status" value="1"/>
</dbReference>
<dbReference type="Pfam" id="PF03466">
    <property type="entry name" value="LysR_substrate"/>
    <property type="match status" value="1"/>
</dbReference>
<feature type="domain" description="HTH lysR-type" evidence="5">
    <location>
        <begin position="1"/>
        <end position="60"/>
    </location>
</feature>
<evidence type="ECO:0000256" key="4">
    <source>
        <dbReference type="ARBA" id="ARBA00023163"/>
    </source>
</evidence>
<accession>A0A0B2UEH1</accession>
<dbReference type="AlphaFoldDB" id="A0A0B2UEH1"/>
<dbReference type="SUPFAM" id="SSF53850">
    <property type="entry name" value="Periplasmic binding protein-like II"/>
    <property type="match status" value="1"/>
</dbReference>
<organism evidence="6 7">
    <name type="scientific">Acinetobacter oleivorans</name>
    <dbReference type="NCBI Taxonomy" id="1148157"/>
    <lineage>
        <taxon>Bacteria</taxon>
        <taxon>Pseudomonadati</taxon>
        <taxon>Pseudomonadota</taxon>
        <taxon>Gammaproteobacteria</taxon>
        <taxon>Moraxellales</taxon>
        <taxon>Moraxellaceae</taxon>
        <taxon>Acinetobacter</taxon>
    </lineage>
</organism>
<evidence type="ECO:0000256" key="2">
    <source>
        <dbReference type="ARBA" id="ARBA00023015"/>
    </source>
</evidence>
<dbReference type="InterPro" id="IPR000847">
    <property type="entry name" value="LysR_HTH_N"/>
</dbReference>
<protein>
    <submittedName>
        <fullName evidence="6">LysR family transcriptional regulator</fullName>
    </submittedName>
</protein>
<dbReference type="EMBL" id="JHQK01000004">
    <property type="protein sequence ID" value="KHN67664.1"/>
    <property type="molecule type" value="Genomic_DNA"/>
</dbReference>
<dbReference type="InterPro" id="IPR036388">
    <property type="entry name" value="WH-like_DNA-bd_sf"/>
</dbReference>
<gene>
    <name evidence="6" type="ORF">DH17_13565</name>
</gene>
<comment type="caution">
    <text evidence="6">The sequence shown here is derived from an EMBL/GenBank/DDBJ whole genome shotgun (WGS) entry which is preliminary data.</text>
</comment>
<keyword evidence="3" id="KW-0238">DNA-binding</keyword>
<evidence type="ECO:0000259" key="5">
    <source>
        <dbReference type="PROSITE" id="PS50931"/>
    </source>
</evidence>
<dbReference type="Proteomes" id="UP000031012">
    <property type="component" value="Unassembled WGS sequence"/>
</dbReference>
<dbReference type="Pfam" id="PF00126">
    <property type="entry name" value="HTH_1"/>
    <property type="match status" value="1"/>
</dbReference>
<proteinExistence type="inferred from homology"/>
<sequence>MNFNSENIELFITVLDTGSFSAAARKLNRVPSAVSMAIANLEAELGYTLFERTPRKVIPTSTALALEPQARIISEQLRLFSTHAHELSLGLETKLRIGVVSDVNTKLLFYSIKKLADKFPLLNIEVITAPQDDIVNLLYTEEISLCLAGSDLNIKMRENLQLVMTETVVATISSSHSILQEKTKQFSIEELINIRQIVVASSDHEMTDSRSIIGAMYWKTNSLQTAINMVEAGLGWGNFPLSLVQEKIDQGQLVLLDFKNTKNHLPLSIYLIWLQDRPLSKAARELIQMIQENL</sequence>
<keyword evidence="4" id="KW-0804">Transcription</keyword>
<dbReference type="InterPro" id="IPR005119">
    <property type="entry name" value="LysR_subst-bd"/>
</dbReference>
<comment type="similarity">
    <text evidence="1">Belongs to the LysR transcriptional regulatory family.</text>
</comment>
<dbReference type="GO" id="GO:0003700">
    <property type="term" value="F:DNA-binding transcription factor activity"/>
    <property type="evidence" value="ECO:0007669"/>
    <property type="project" value="InterPro"/>
</dbReference>
<dbReference type="PROSITE" id="PS50931">
    <property type="entry name" value="HTH_LYSR"/>
    <property type="match status" value="1"/>
</dbReference>
<evidence type="ECO:0000313" key="6">
    <source>
        <dbReference type="EMBL" id="KHN67664.1"/>
    </source>
</evidence>
<name>A0A0B2UEH1_9GAMM</name>
<dbReference type="PANTHER" id="PTHR30126">
    <property type="entry name" value="HTH-TYPE TRANSCRIPTIONAL REGULATOR"/>
    <property type="match status" value="1"/>
</dbReference>